<dbReference type="EMBL" id="CAADFD010000114">
    <property type="protein sequence ID" value="VFJ66274.1"/>
    <property type="molecule type" value="Genomic_DNA"/>
</dbReference>
<dbReference type="AlphaFoldDB" id="A0A450TGK5"/>
<sequence>MGDDGQRQMGREESTRQKAREIAWALECRGLSPEQIAEVMGMPVAE</sequence>
<reference evidence="1" key="1">
    <citation type="submission" date="2019-02" db="EMBL/GenBank/DDBJ databases">
        <authorList>
            <person name="Gruber-Vodicka R. H."/>
            <person name="Seah K. B. B."/>
        </authorList>
    </citation>
    <scope>NUCLEOTIDE SEQUENCE</scope>
    <source>
        <strain evidence="1">BECK_BZ106</strain>
    </source>
</reference>
<proteinExistence type="predicted"/>
<name>A0A450TGK5_9GAMM</name>
<protein>
    <recommendedName>
        <fullName evidence="2">Transposase</fullName>
    </recommendedName>
</protein>
<evidence type="ECO:0008006" key="2">
    <source>
        <dbReference type="Google" id="ProtNLM"/>
    </source>
</evidence>
<evidence type="ECO:0000313" key="1">
    <source>
        <dbReference type="EMBL" id="VFJ66274.1"/>
    </source>
</evidence>
<organism evidence="1">
    <name type="scientific">Candidatus Kentrum sp. FW</name>
    <dbReference type="NCBI Taxonomy" id="2126338"/>
    <lineage>
        <taxon>Bacteria</taxon>
        <taxon>Pseudomonadati</taxon>
        <taxon>Pseudomonadota</taxon>
        <taxon>Gammaproteobacteria</taxon>
        <taxon>Candidatus Kentrum</taxon>
    </lineage>
</organism>
<gene>
    <name evidence="1" type="ORF">BECKFW1821B_GA0114236_111413</name>
</gene>
<accession>A0A450TGK5</accession>